<dbReference type="HOGENOM" id="CLU_151196_0_0_9"/>
<dbReference type="STRING" id="138119.DSY4764"/>
<evidence type="ECO:0000259" key="1">
    <source>
        <dbReference type="PROSITE" id="PS51379"/>
    </source>
</evidence>
<organism evidence="2 3">
    <name type="scientific">Desulfitobacterium hafniense (strain Y51)</name>
    <dbReference type="NCBI Taxonomy" id="138119"/>
    <lineage>
        <taxon>Bacteria</taxon>
        <taxon>Bacillati</taxon>
        <taxon>Bacillota</taxon>
        <taxon>Clostridia</taxon>
        <taxon>Eubacteriales</taxon>
        <taxon>Desulfitobacteriaceae</taxon>
        <taxon>Desulfitobacterium</taxon>
    </lineage>
</organism>
<dbReference type="PROSITE" id="PS51379">
    <property type="entry name" value="4FE4S_FER_2"/>
    <property type="match status" value="1"/>
</dbReference>
<reference evidence="2 3" key="1">
    <citation type="journal article" date="2006" name="J. Bacteriol.">
        <title>Complete genome sequence of the dehalorespiring bacterium Desulfitobacterium hafniense Y51 and comparison with Dehalococcoides ethenogenes 195.</title>
        <authorList>
            <person name="Nonaka H."/>
            <person name="Keresztes G."/>
            <person name="Shinoda Y."/>
            <person name="Ikenaga Y."/>
            <person name="Abe M."/>
            <person name="Naito K."/>
            <person name="Inatomi K."/>
            <person name="Furukawa K."/>
            <person name="Inui M."/>
            <person name="Yukawa H."/>
        </authorList>
    </citation>
    <scope>NUCLEOTIDE SEQUENCE [LARGE SCALE GENOMIC DNA]</scope>
    <source>
        <strain evidence="2 3">Y51</strain>
    </source>
</reference>
<evidence type="ECO:0000313" key="2">
    <source>
        <dbReference type="EMBL" id="BAE86553.1"/>
    </source>
</evidence>
<dbReference type="InterPro" id="IPR017896">
    <property type="entry name" value="4Fe4S_Fe-S-bd"/>
</dbReference>
<protein>
    <recommendedName>
        <fullName evidence="1">4Fe-4S ferredoxin-type domain-containing protein</fullName>
    </recommendedName>
</protein>
<dbReference type="Gene3D" id="3.30.70.20">
    <property type="match status" value="1"/>
</dbReference>
<feature type="domain" description="4Fe-4S ferredoxin-type" evidence="1">
    <location>
        <begin position="1"/>
        <end position="28"/>
    </location>
</feature>
<dbReference type="EMBL" id="AP008230">
    <property type="protein sequence ID" value="BAE86553.1"/>
    <property type="molecule type" value="Genomic_DNA"/>
</dbReference>
<dbReference type="AlphaFoldDB" id="Q24N39"/>
<dbReference type="Proteomes" id="UP000001946">
    <property type="component" value="Chromosome"/>
</dbReference>
<name>Q24N39_DESHY</name>
<dbReference type="eggNOG" id="COG0437">
    <property type="taxonomic scope" value="Bacteria"/>
</dbReference>
<accession>Q24N39</accession>
<evidence type="ECO:0000313" key="3">
    <source>
        <dbReference type="Proteomes" id="UP000001946"/>
    </source>
</evidence>
<keyword evidence="3" id="KW-1185">Reference proteome</keyword>
<sequence length="100" mass="11397">MLRTDNCIGCQACQVACREENGFGYNEIWLELIRRKPSRIDGKLSTYHLVAPPLDKCSLCVKKDHDPLCTTICPPRCLYVGEGETLKRLMDGKGRWQLVQ</sequence>
<proteinExistence type="predicted"/>
<dbReference type="KEGG" id="dsy:DSY4764"/>
<dbReference type="SUPFAM" id="SSF54862">
    <property type="entry name" value="4Fe-4S ferredoxins"/>
    <property type="match status" value="1"/>
</dbReference>
<gene>
    <name evidence="2" type="ordered locus">DSY4764</name>
</gene>